<evidence type="ECO:0000313" key="3">
    <source>
        <dbReference type="Proteomes" id="UP000295674"/>
    </source>
</evidence>
<dbReference type="AlphaFoldDB" id="A0A4R4VWR2"/>
<proteinExistence type="predicted"/>
<dbReference type="RefSeq" id="WP_132671810.1">
    <property type="nucleotide sequence ID" value="NZ_SMKS01000001.1"/>
</dbReference>
<evidence type="ECO:0000256" key="1">
    <source>
        <dbReference type="SAM" id="MobiDB-lite"/>
    </source>
</evidence>
<keyword evidence="3" id="KW-1185">Reference proteome</keyword>
<name>A0A4R4VWR2_9PSEU</name>
<protein>
    <submittedName>
        <fullName evidence="2">Uncharacterized protein</fullName>
    </submittedName>
</protein>
<evidence type="ECO:0000313" key="2">
    <source>
        <dbReference type="EMBL" id="TDD10508.1"/>
    </source>
</evidence>
<gene>
    <name evidence="2" type="ORF">E1181_00250</name>
</gene>
<feature type="region of interest" description="Disordered" evidence="1">
    <location>
        <begin position="25"/>
        <end position="65"/>
    </location>
</feature>
<sequence length="65" mass="7203">MIYALAAIGALTIAVLMWKAFGPQVAKPRARRAPVAPDDDPEFLRKIAEEQRKNKRPTDEDGGLK</sequence>
<organism evidence="2 3">
    <name type="scientific">Saccharopolyspora terrae</name>
    <dbReference type="NCBI Taxonomy" id="2530384"/>
    <lineage>
        <taxon>Bacteria</taxon>
        <taxon>Bacillati</taxon>
        <taxon>Actinomycetota</taxon>
        <taxon>Actinomycetes</taxon>
        <taxon>Pseudonocardiales</taxon>
        <taxon>Pseudonocardiaceae</taxon>
        <taxon>Saccharopolyspora</taxon>
    </lineage>
</organism>
<reference evidence="2 3" key="1">
    <citation type="submission" date="2019-03" db="EMBL/GenBank/DDBJ databases">
        <title>Draft genome sequences of novel Actinobacteria.</title>
        <authorList>
            <person name="Sahin N."/>
            <person name="Ay H."/>
            <person name="Saygin H."/>
        </authorList>
    </citation>
    <scope>NUCLEOTIDE SEQUENCE [LARGE SCALE GENOMIC DNA]</scope>
    <source>
        <strain evidence="2 3">16K309</strain>
    </source>
</reference>
<dbReference type="Proteomes" id="UP000295674">
    <property type="component" value="Unassembled WGS sequence"/>
</dbReference>
<feature type="compositionally biased region" description="Basic and acidic residues" evidence="1">
    <location>
        <begin position="42"/>
        <end position="65"/>
    </location>
</feature>
<comment type="caution">
    <text evidence="2">The sequence shown here is derived from an EMBL/GenBank/DDBJ whole genome shotgun (WGS) entry which is preliminary data.</text>
</comment>
<accession>A0A4R4VWR2</accession>
<dbReference type="EMBL" id="SMKS01000001">
    <property type="protein sequence ID" value="TDD10508.1"/>
    <property type="molecule type" value="Genomic_DNA"/>
</dbReference>